<dbReference type="SFLD" id="SFLDG01140">
    <property type="entry name" value="C2.B:_Phosphomannomutase_and_P"/>
    <property type="match status" value="1"/>
</dbReference>
<gene>
    <name evidence="1" type="ORF">C4B24_03535</name>
</gene>
<comment type="caution">
    <text evidence="1">The sequence shown here is derived from an EMBL/GenBank/DDBJ whole genome shotgun (WGS) entry which is preliminary data.</text>
</comment>
<dbReference type="NCBIfam" id="TIGR01484">
    <property type="entry name" value="HAD-SF-IIB"/>
    <property type="match status" value="1"/>
</dbReference>
<dbReference type="PANTHER" id="PTHR10000:SF8">
    <property type="entry name" value="HAD SUPERFAMILY HYDROLASE-LIKE, TYPE 3"/>
    <property type="match status" value="1"/>
</dbReference>
<dbReference type="NCBIfam" id="TIGR00099">
    <property type="entry name" value="Cof-subfamily"/>
    <property type="match status" value="1"/>
</dbReference>
<dbReference type="Pfam" id="PF08282">
    <property type="entry name" value="Hydrolase_3"/>
    <property type="match status" value="1"/>
</dbReference>
<reference evidence="1 2" key="1">
    <citation type="submission" date="2018-02" db="EMBL/GenBank/DDBJ databases">
        <title>Mycoplasma marinum and Mycoplasma todarodis sp. nov., moderately halophilic and psychrotolerant mycoplasmas isolated from cephalopods.</title>
        <authorList>
            <person name="Viver T."/>
        </authorList>
    </citation>
    <scope>NUCLEOTIDE SEQUENCE [LARGE SCALE GENOMIC DNA]</scope>
    <source>
        <strain evidence="1 2">PE</strain>
    </source>
</reference>
<dbReference type="GO" id="GO:0000287">
    <property type="term" value="F:magnesium ion binding"/>
    <property type="evidence" value="ECO:0007669"/>
    <property type="project" value="TreeGrafter"/>
</dbReference>
<dbReference type="OrthoDB" id="384659at2"/>
<dbReference type="Gene3D" id="3.40.50.1000">
    <property type="entry name" value="HAD superfamily/HAD-like"/>
    <property type="match status" value="1"/>
</dbReference>
<dbReference type="SFLD" id="SFLDS00003">
    <property type="entry name" value="Haloacid_Dehalogenase"/>
    <property type="match status" value="1"/>
</dbReference>
<dbReference type="AlphaFoldDB" id="A0A4R0XPU8"/>
<keyword evidence="2" id="KW-1185">Reference proteome</keyword>
<evidence type="ECO:0000313" key="2">
    <source>
        <dbReference type="Proteomes" id="UP000294192"/>
    </source>
</evidence>
<dbReference type="EMBL" id="PSZO01000018">
    <property type="protein sequence ID" value="TCG10905.1"/>
    <property type="molecule type" value="Genomic_DNA"/>
</dbReference>
<sequence>MKIKAFAFDMDGTLLPASDSSSPHPETVKALREAHKAGYKLILATGRPFVHTLPTALEIGCVSYMVSNNGSNVYDLEHKKFLNHNSIDIEIFNRVFEVAKETNSFFALHTKKNVYRHYFFDQKNKPSWLDTSVHENIKDETIEQVKQFAIDEDITQLSLKNSEEVIAKWQEKLSKEMKEVSIHVANEVYLDVNPLNTSKLTGLELVAQNEDFTTEQIMAFGDSGNDIQMVGGVGYGVAMGNSNENLKTIADEVIGHHSTDTIGKKIREVISCSNK</sequence>
<dbReference type="Gene3D" id="3.30.1240.10">
    <property type="match status" value="1"/>
</dbReference>
<dbReference type="RefSeq" id="WP_131599388.1">
    <property type="nucleotide sequence ID" value="NZ_CBDBYK010000017.1"/>
</dbReference>
<dbReference type="GO" id="GO:0005829">
    <property type="term" value="C:cytosol"/>
    <property type="evidence" value="ECO:0007669"/>
    <property type="project" value="TreeGrafter"/>
</dbReference>
<name>A0A4R0XPU8_9MOLU</name>
<dbReference type="SUPFAM" id="SSF56784">
    <property type="entry name" value="HAD-like"/>
    <property type="match status" value="1"/>
</dbReference>
<dbReference type="PANTHER" id="PTHR10000">
    <property type="entry name" value="PHOSPHOSERINE PHOSPHATASE"/>
    <property type="match status" value="1"/>
</dbReference>
<dbReference type="GO" id="GO:0016791">
    <property type="term" value="F:phosphatase activity"/>
    <property type="evidence" value="ECO:0007669"/>
    <property type="project" value="TreeGrafter"/>
</dbReference>
<evidence type="ECO:0000313" key="1">
    <source>
        <dbReference type="EMBL" id="TCG10905.1"/>
    </source>
</evidence>
<dbReference type="InterPro" id="IPR000150">
    <property type="entry name" value="Cof"/>
</dbReference>
<proteinExistence type="predicted"/>
<dbReference type="InterPro" id="IPR023214">
    <property type="entry name" value="HAD_sf"/>
</dbReference>
<dbReference type="InterPro" id="IPR006379">
    <property type="entry name" value="HAD-SF_hydro_IIB"/>
</dbReference>
<dbReference type="Proteomes" id="UP000294192">
    <property type="component" value="Unassembled WGS sequence"/>
</dbReference>
<dbReference type="InterPro" id="IPR036412">
    <property type="entry name" value="HAD-like_sf"/>
</dbReference>
<organism evidence="1 2">
    <name type="scientific">Mycoplasma marinum</name>
    <dbReference type="NCBI Taxonomy" id="1937190"/>
    <lineage>
        <taxon>Bacteria</taxon>
        <taxon>Bacillati</taxon>
        <taxon>Mycoplasmatota</taxon>
        <taxon>Mollicutes</taxon>
        <taxon>Mycoplasmataceae</taxon>
        <taxon>Mycoplasma</taxon>
    </lineage>
</organism>
<evidence type="ECO:0008006" key="3">
    <source>
        <dbReference type="Google" id="ProtNLM"/>
    </source>
</evidence>
<accession>A0A4R0XPU8</accession>
<protein>
    <recommendedName>
        <fullName evidence="3">Cof-type HAD-IIB family hydrolase</fullName>
    </recommendedName>
</protein>